<gene>
    <name evidence="2" type="ORF">PPENT_87.1.T0620079</name>
</gene>
<keyword evidence="1" id="KW-0812">Transmembrane</keyword>
<dbReference type="GO" id="GO:0007131">
    <property type="term" value="P:reciprocal meiotic recombination"/>
    <property type="evidence" value="ECO:0007669"/>
    <property type="project" value="TreeGrafter"/>
</dbReference>
<dbReference type="AlphaFoldDB" id="A0A8S1VET7"/>
<organism evidence="2 3">
    <name type="scientific">Paramecium pentaurelia</name>
    <dbReference type="NCBI Taxonomy" id="43138"/>
    <lineage>
        <taxon>Eukaryota</taxon>
        <taxon>Sar</taxon>
        <taxon>Alveolata</taxon>
        <taxon>Ciliophora</taxon>
        <taxon>Intramacronucleata</taxon>
        <taxon>Oligohymenophorea</taxon>
        <taxon>Peniculida</taxon>
        <taxon>Parameciidae</taxon>
        <taxon>Paramecium</taxon>
    </lineage>
</organism>
<feature type="transmembrane region" description="Helical" evidence="1">
    <location>
        <begin position="341"/>
        <end position="363"/>
    </location>
</feature>
<evidence type="ECO:0000256" key="1">
    <source>
        <dbReference type="SAM" id="Phobius"/>
    </source>
</evidence>
<keyword evidence="1" id="KW-0472">Membrane</keyword>
<dbReference type="EMBL" id="CAJJDO010000062">
    <property type="protein sequence ID" value="CAD8174953.1"/>
    <property type="molecule type" value="Genomic_DNA"/>
</dbReference>
<feature type="transmembrane region" description="Helical" evidence="1">
    <location>
        <begin position="32"/>
        <end position="54"/>
    </location>
</feature>
<evidence type="ECO:0000313" key="3">
    <source>
        <dbReference type="Proteomes" id="UP000689195"/>
    </source>
</evidence>
<protein>
    <recommendedName>
        <fullName evidence="4">Transmembrane protein</fullName>
    </recommendedName>
</protein>
<keyword evidence="1" id="KW-1133">Transmembrane helix</keyword>
<name>A0A8S1VET7_9CILI</name>
<dbReference type="Proteomes" id="UP000689195">
    <property type="component" value="Unassembled WGS sequence"/>
</dbReference>
<dbReference type="GO" id="GO:0005634">
    <property type="term" value="C:nucleus"/>
    <property type="evidence" value="ECO:0007669"/>
    <property type="project" value="TreeGrafter"/>
</dbReference>
<reference evidence="2" key="1">
    <citation type="submission" date="2021-01" db="EMBL/GenBank/DDBJ databases">
        <authorList>
            <consortium name="Genoscope - CEA"/>
            <person name="William W."/>
        </authorList>
    </citation>
    <scope>NUCLEOTIDE SEQUENCE</scope>
</reference>
<comment type="caution">
    <text evidence="2">The sequence shown here is derived from an EMBL/GenBank/DDBJ whole genome shotgun (WGS) entry which is preliminary data.</text>
</comment>
<evidence type="ECO:0000313" key="2">
    <source>
        <dbReference type="EMBL" id="CAD8174953.1"/>
    </source>
</evidence>
<keyword evidence="3" id="KW-1185">Reference proteome</keyword>
<feature type="transmembrane region" description="Helical" evidence="1">
    <location>
        <begin position="165"/>
        <end position="182"/>
    </location>
</feature>
<dbReference type="PANTHER" id="PTHR31398:SF0">
    <property type="entry name" value="MEIOTIC NUCLEAR DIVISION PROTEIN 1 HOMOLOG"/>
    <property type="match status" value="1"/>
</dbReference>
<proteinExistence type="predicted"/>
<evidence type="ECO:0008006" key="4">
    <source>
        <dbReference type="Google" id="ProtNLM"/>
    </source>
</evidence>
<accession>A0A8S1VET7</accession>
<dbReference type="OrthoDB" id="315683at2759"/>
<sequence length="707" mass="83363">MMSQFTKGLAKCDVFGQTITLRMNKQNFYKTAFGGCVSLVLFITMLLIFSQNLISFLNKENLTATVLTSFEEFPSLATLNDNTFAFAIQIEQSDFIQNPYFNIQVEQKHINRYLNGSKIENTSQLTLIPCTLDRFTNIFNKYDVNITKQFYELDLQNFLCFEQKIIQISLVIILLLLFKVPIQVNIIKQFKDQQFLYLKISVNNCVSNKQCATETERQNEIEKNGSFKLKLYTVNQILNPQNPDEQFLQTFIDDSFYFKFLPSEVFKTVDIFLKEYEVLNDLSLTPFSDIQLSKFYILDQSEVKERLEFKSKSSNDIATIFFRKSPYKTTVYRSYLKIDELLSNLGGIQQIFFFFLGIILSLYNRFQLLVELANKLYEFSLIHLQHEKIQEENLEQINHFTTERQEELRTRRITDQDLEIKLVNPSQIKQKEKNGILKFGFKLKEDDQEINDQDDEDKNIKEIHSKFQRTSTKLIKNPFANKIIPENGLQYFKQQIITIINRSQPVLLTFSMIINFITCNNCCSNKKHIQLMNKAIDQITDQIDLFNILTKLNELDKMKEVIFTPEQLLMFNFTPKPMISLDMTKKTINRQYFEQRSKCDIEIQPNEREQKNYQNRLPSQRGMHLRGDAQLYQDIYNVELILIIIQAYDEVLQDQQENIINQQLIKKLGPEVQAIFKLSKYIDQQKLSARTQKRKNLLQQQEPPSID</sequence>
<dbReference type="PANTHER" id="PTHR31398">
    <property type="entry name" value="MEIOTIC NUCLEAR DIVISION PROTEIN 1 HOMOLOG"/>
    <property type="match status" value="1"/>
</dbReference>